<dbReference type="Proteomes" id="UP000646308">
    <property type="component" value="Unassembled WGS sequence"/>
</dbReference>
<gene>
    <name evidence="3" type="ORF">B9M88_08315</name>
    <name evidence="2" type="ORF">GLV84_05920</name>
    <name evidence="4" type="ORF">MUA95_03790</name>
</gene>
<evidence type="ECO:0000256" key="1">
    <source>
        <dbReference type="SAM" id="Phobius"/>
    </source>
</evidence>
<dbReference type="EMBL" id="CP094809">
    <property type="protein sequence ID" value="UXU57941.1"/>
    <property type="molecule type" value="Genomic_DNA"/>
</dbReference>
<keyword evidence="5" id="KW-1185">Reference proteome</keyword>
<dbReference type="OrthoDB" id="1651016at2"/>
<evidence type="ECO:0000313" key="2">
    <source>
        <dbReference type="EMBL" id="NJI02357.1"/>
    </source>
</evidence>
<reference evidence="4" key="3">
    <citation type="submission" date="2022-03" db="EMBL/GenBank/DDBJ databases">
        <title>Comparative Genomics of East African Camel-Associated Staphylococcaceae spp.: Diversity and Inheritance of Traits Involved in Host-Pathogen Interactions.</title>
        <authorList>
            <person name="Akarsu H."/>
            <person name="Liljander A."/>
            <person name="Younan M."/>
            <person name="Brodard I."/>
            <person name="Glucks I."/>
            <person name="Labroussaa F."/>
            <person name="Overesch G."/>
            <person name="Kuhnert P."/>
            <person name="Perreten V."/>
            <person name="Drexler J.F."/>
            <person name="Corman V.M."/>
            <person name="Falquet L."/>
            <person name="Jores J."/>
        </authorList>
    </citation>
    <scope>NUCLEOTIDE SEQUENCE</scope>
    <source>
        <strain evidence="4">IVB6197</strain>
    </source>
</reference>
<dbReference type="RefSeq" id="WP_037567490.1">
    <property type="nucleotide sequence ID" value="NZ_CP009623.1"/>
</dbReference>
<reference evidence="3 5" key="1">
    <citation type="submission" date="2017-04" db="EMBL/GenBank/DDBJ databases">
        <title>Staphylococcus agnetis, a potential pathogen in the broiler production.</title>
        <authorList>
            <person name="Poulsen L."/>
        </authorList>
    </citation>
    <scope>NUCLEOTIDE SEQUENCE [LARGE SCALE GENOMIC DNA]</scope>
    <source>
        <strain evidence="3 5">723_310714_2_2_spleen</strain>
    </source>
</reference>
<sequence length="77" mass="8889">MEYLGQFAIVHLILHVICICIAYWSINALRLDQLFKKGYPKQVQVALIFIAILLGTSMSNFIIDLLQFSTQIQYLIK</sequence>
<dbReference type="eggNOG" id="COG4836">
    <property type="taxonomic scope" value="Bacteria"/>
</dbReference>
<feature type="transmembrane region" description="Helical" evidence="1">
    <location>
        <begin position="46"/>
        <end position="68"/>
    </location>
</feature>
<keyword evidence="1" id="KW-0472">Membrane</keyword>
<reference evidence="2" key="2">
    <citation type="submission" date="2019-11" db="EMBL/GenBank/DDBJ databases">
        <title>Whole genome comparisons of Staphylococcus agnetis isolates from cattle and chickens.</title>
        <authorList>
            <person name="Rhoads D."/>
            <person name="Shwani A."/>
            <person name="Adkins P."/>
            <person name="Calcutt M."/>
            <person name="Middleton J."/>
        </authorList>
    </citation>
    <scope>NUCLEOTIDE SEQUENCE</scope>
    <source>
        <strain evidence="2">1387</strain>
    </source>
</reference>
<dbReference type="AlphaFoldDB" id="A0A085UCT1"/>
<evidence type="ECO:0000313" key="6">
    <source>
        <dbReference type="Proteomes" id="UP000646308"/>
    </source>
</evidence>
<feature type="transmembrane region" description="Helical" evidence="1">
    <location>
        <begin position="7"/>
        <end position="26"/>
    </location>
</feature>
<dbReference type="NCBIfam" id="TIGR02327">
    <property type="entry name" value="int_mem_ywzB"/>
    <property type="match status" value="1"/>
</dbReference>
<dbReference type="InterPro" id="IPR009526">
    <property type="entry name" value="DUF1146"/>
</dbReference>
<evidence type="ECO:0000313" key="5">
    <source>
        <dbReference type="Proteomes" id="UP000195208"/>
    </source>
</evidence>
<dbReference type="Proteomes" id="UP000195208">
    <property type="component" value="Unassembled WGS sequence"/>
</dbReference>
<dbReference type="EMBL" id="NEFX01000015">
    <property type="protein sequence ID" value="OTW30758.1"/>
    <property type="molecule type" value="Genomic_DNA"/>
</dbReference>
<dbReference type="EMBL" id="WMFL01000072">
    <property type="protein sequence ID" value="NJI02357.1"/>
    <property type="molecule type" value="Genomic_DNA"/>
</dbReference>
<evidence type="ECO:0000313" key="4">
    <source>
        <dbReference type="EMBL" id="UXU57941.1"/>
    </source>
</evidence>
<accession>A0A085UCT1</accession>
<dbReference type="Pfam" id="PF06612">
    <property type="entry name" value="DUF1146"/>
    <property type="match status" value="1"/>
</dbReference>
<keyword evidence="1" id="KW-0812">Transmembrane</keyword>
<name>A0A085UCT1_9STAP</name>
<dbReference type="Proteomes" id="UP001065705">
    <property type="component" value="Chromosome"/>
</dbReference>
<organism evidence="2 6">
    <name type="scientific">Staphylococcus agnetis</name>
    <dbReference type="NCBI Taxonomy" id="985762"/>
    <lineage>
        <taxon>Bacteria</taxon>
        <taxon>Bacillati</taxon>
        <taxon>Bacillota</taxon>
        <taxon>Bacilli</taxon>
        <taxon>Bacillales</taxon>
        <taxon>Staphylococcaceae</taxon>
        <taxon>Staphylococcus</taxon>
    </lineage>
</organism>
<dbReference type="KEGG" id="sagq:EP23_06295"/>
<dbReference type="GeneID" id="57692186"/>
<protein>
    <submittedName>
        <fullName evidence="2">DUF1146 domain-containing protein</fullName>
    </submittedName>
    <submittedName>
        <fullName evidence="4">DUF1146 family protein</fullName>
    </submittedName>
</protein>
<evidence type="ECO:0000313" key="3">
    <source>
        <dbReference type="EMBL" id="OTW30758.1"/>
    </source>
</evidence>
<proteinExistence type="predicted"/>
<keyword evidence="1" id="KW-1133">Transmembrane helix</keyword>